<dbReference type="PANTHER" id="PTHR42973:SF39">
    <property type="entry name" value="FAD-BINDING PCMH-TYPE DOMAIN-CONTAINING PROTEIN"/>
    <property type="match status" value="1"/>
</dbReference>
<dbReference type="AlphaFoldDB" id="A0A4R7W083"/>
<keyword evidence="3" id="KW-0285">Flavoprotein</keyword>
<organism evidence="7 8">
    <name type="scientific">Actinophytocola oryzae</name>
    <dbReference type="NCBI Taxonomy" id="502181"/>
    <lineage>
        <taxon>Bacteria</taxon>
        <taxon>Bacillati</taxon>
        <taxon>Actinomycetota</taxon>
        <taxon>Actinomycetes</taxon>
        <taxon>Pseudonocardiales</taxon>
        <taxon>Pseudonocardiaceae</taxon>
    </lineage>
</organism>
<gene>
    <name evidence="7" type="ORF">CLV71_103470</name>
</gene>
<dbReference type="InterPro" id="IPR016166">
    <property type="entry name" value="FAD-bd_PCMH"/>
</dbReference>
<dbReference type="PROSITE" id="PS51387">
    <property type="entry name" value="FAD_PCMH"/>
    <property type="match status" value="1"/>
</dbReference>
<dbReference type="Gene3D" id="3.40.462.20">
    <property type="match status" value="1"/>
</dbReference>
<dbReference type="InterPro" id="IPR036318">
    <property type="entry name" value="FAD-bd_PCMH-like_sf"/>
</dbReference>
<evidence type="ECO:0000256" key="2">
    <source>
        <dbReference type="ARBA" id="ARBA00005466"/>
    </source>
</evidence>
<comment type="cofactor">
    <cofactor evidence="1">
        <name>FAD</name>
        <dbReference type="ChEBI" id="CHEBI:57692"/>
    </cofactor>
</comment>
<keyword evidence="4" id="KW-0274">FAD</keyword>
<dbReference type="Gene3D" id="3.30.465.10">
    <property type="match status" value="1"/>
</dbReference>
<dbReference type="PROSITE" id="PS00862">
    <property type="entry name" value="OX2_COVAL_FAD"/>
    <property type="match status" value="1"/>
</dbReference>
<accession>A0A4R7W083</accession>
<dbReference type="InterPro" id="IPR050416">
    <property type="entry name" value="FAD-linked_Oxidoreductase"/>
</dbReference>
<evidence type="ECO:0000256" key="5">
    <source>
        <dbReference type="ARBA" id="ARBA00023002"/>
    </source>
</evidence>
<reference evidence="7 8" key="1">
    <citation type="submission" date="2019-03" db="EMBL/GenBank/DDBJ databases">
        <title>Genomic Encyclopedia of Archaeal and Bacterial Type Strains, Phase II (KMG-II): from individual species to whole genera.</title>
        <authorList>
            <person name="Goeker M."/>
        </authorList>
    </citation>
    <scope>NUCLEOTIDE SEQUENCE [LARGE SCALE GENOMIC DNA]</scope>
    <source>
        <strain evidence="7 8">DSM 45499</strain>
    </source>
</reference>
<evidence type="ECO:0000259" key="6">
    <source>
        <dbReference type="PROSITE" id="PS51387"/>
    </source>
</evidence>
<dbReference type="GO" id="GO:0016491">
    <property type="term" value="F:oxidoreductase activity"/>
    <property type="evidence" value="ECO:0007669"/>
    <property type="project" value="UniProtKB-KW"/>
</dbReference>
<evidence type="ECO:0000256" key="3">
    <source>
        <dbReference type="ARBA" id="ARBA00022630"/>
    </source>
</evidence>
<evidence type="ECO:0000256" key="4">
    <source>
        <dbReference type="ARBA" id="ARBA00022827"/>
    </source>
</evidence>
<dbReference type="OrthoDB" id="5169292at2"/>
<dbReference type="InterPro" id="IPR016169">
    <property type="entry name" value="FAD-bd_PCMH_sub2"/>
</dbReference>
<keyword evidence="8" id="KW-1185">Reference proteome</keyword>
<dbReference type="InterPro" id="IPR006093">
    <property type="entry name" value="Oxy_OxRdtase_FAD_BS"/>
</dbReference>
<dbReference type="Proteomes" id="UP000294927">
    <property type="component" value="Unassembled WGS sequence"/>
</dbReference>
<keyword evidence="5" id="KW-0560">Oxidoreductase</keyword>
<dbReference type="InterPro" id="IPR006094">
    <property type="entry name" value="Oxid_FAD_bind_N"/>
</dbReference>
<dbReference type="GO" id="GO:0071949">
    <property type="term" value="F:FAD binding"/>
    <property type="evidence" value="ECO:0007669"/>
    <property type="project" value="InterPro"/>
</dbReference>
<dbReference type="Gene3D" id="3.30.43.10">
    <property type="entry name" value="Uridine Diphospho-n-acetylenolpyruvylglucosamine Reductase, domain 2"/>
    <property type="match status" value="1"/>
</dbReference>
<comment type="caution">
    <text evidence="7">The sequence shown here is derived from an EMBL/GenBank/DDBJ whole genome shotgun (WGS) entry which is preliminary data.</text>
</comment>
<evidence type="ECO:0000313" key="8">
    <source>
        <dbReference type="Proteomes" id="UP000294927"/>
    </source>
</evidence>
<evidence type="ECO:0000256" key="1">
    <source>
        <dbReference type="ARBA" id="ARBA00001974"/>
    </source>
</evidence>
<feature type="domain" description="FAD-binding PCMH-type" evidence="6">
    <location>
        <begin position="22"/>
        <end position="189"/>
    </location>
</feature>
<protein>
    <submittedName>
        <fullName evidence="7">FAD/FMN-containing dehydrogenase</fullName>
    </submittedName>
</protein>
<dbReference type="InterPro" id="IPR016167">
    <property type="entry name" value="FAD-bd_PCMH_sub1"/>
</dbReference>
<evidence type="ECO:0000313" key="7">
    <source>
        <dbReference type="EMBL" id="TDV55229.1"/>
    </source>
</evidence>
<dbReference type="Pfam" id="PF01565">
    <property type="entry name" value="FAD_binding_4"/>
    <property type="match status" value="1"/>
</dbReference>
<name>A0A4R7W083_9PSEU</name>
<dbReference type="SUPFAM" id="SSF56176">
    <property type="entry name" value="FAD-binding/transporter-associated domain-like"/>
    <property type="match status" value="1"/>
</dbReference>
<dbReference type="PANTHER" id="PTHR42973">
    <property type="entry name" value="BINDING OXIDOREDUCTASE, PUTATIVE (AFU_ORTHOLOGUE AFUA_1G17690)-RELATED"/>
    <property type="match status" value="1"/>
</dbReference>
<dbReference type="EMBL" id="SOCP01000003">
    <property type="protein sequence ID" value="TDV55229.1"/>
    <property type="molecule type" value="Genomic_DNA"/>
</dbReference>
<dbReference type="RefSeq" id="WP_133902315.1">
    <property type="nucleotide sequence ID" value="NZ_SOCP01000003.1"/>
</dbReference>
<sequence>MDTFFAGDKGYDDEIAGFQTLVRHQPEMVVAASSADDLAEAVRQARDRGLRVAVQATGHGIRVPADGLLVTTRRMSGVRVDPDARTAWVEAGARGSAVIEAAAAHGLAPVVGSSPGVGAVGFTLAGGFGLLGRTFGYATDHVRAIDVVTSDGRLRRVTATSEPDLFWALRGGGEPLGLVAGMEIALLPLPVVHGGGLHFDAEHAADVLTAFRDLTAAARDTLTASVGMIGLPPIDAVPEPLRGRHVLHVRLASTEPLDPALLAPLRAIGPLVDRVGEVPATEVGSIYGEPDFPHPYVGDNVLLGELPPTLLDAVRTLAGPTAPVPCIVDIRQLGGAMARTPEVPDAVPFRGAAYVLRVLSSAEDVEAARSAHHEVFAAAAPFAVGRAAAFSYGPPDDDPSLPALRDRATAARLSEVRKVVDPEGLLFVGG</sequence>
<comment type="similarity">
    <text evidence="2">Belongs to the oxygen-dependent FAD-linked oxidoreductase family.</text>
</comment>
<proteinExistence type="inferred from homology"/>